<keyword evidence="3" id="KW-1185">Reference proteome</keyword>
<feature type="region of interest" description="Disordered" evidence="1">
    <location>
        <begin position="313"/>
        <end position="346"/>
    </location>
</feature>
<accession>A0AAE0WN46</accession>
<gene>
    <name evidence="2" type="ORF">LTR78_005152</name>
</gene>
<dbReference type="AlphaFoldDB" id="A0AAE0WN46"/>
<feature type="region of interest" description="Disordered" evidence="1">
    <location>
        <begin position="1"/>
        <end position="86"/>
    </location>
</feature>
<name>A0AAE0WN46_9PEZI</name>
<feature type="compositionally biased region" description="Polar residues" evidence="1">
    <location>
        <begin position="10"/>
        <end position="19"/>
    </location>
</feature>
<comment type="caution">
    <text evidence="2">The sequence shown here is derived from an EMBL/GenBank/DDBJ whole genome shotgun (WGS) entry which is preliminary data.</text>
</comment>
<evidence type="ECO:0000256" key="1">
    <source>
        <dbReference type="SAM" id="MobiDB-lite"/>
    </source>
</evidence>
<evidence type="ECO:0000313" key="2">
    <source>
        <dbReference type="EMBL" id="KAK3674808.1"/>
    </source>
</evidence>
<protein>
    <recommendedName>
        <fullName evidence="4">Autophagy protein</fullName>
    </recommendedName>
</protein>
<reference evidence="2" key="1">
    <citation type="submission" date="2023-07" db="EMBL/GenBank/DDBJ databases">
        <title>Black Yeasts Isolated from many extreme environments.</title>
        <authorList>
            <person name="Coleine C."/>
            <person name="Stajich J.E."/>
            <person name="Selbmann L."/>
        </authorList>
    </citation>
    <scope>NUCLEOTIDE SEQUENCE</scope>
    <source>
        <strain evidence="2">CCFEE 5485</strain>
    </source>
</reference>
<organism evidence="2 3">
    <name type="scientific">Recurvomyces mirabilis</name>
    <dbReference type="NCBI Taxonomy" id="574656"/>
    <lineage>
        <taxon>Eukaryota</taxon>
        <taxon>Fungi</taxon>
        <taxon>Dikarya</taxon>
        <taxon>Ascomycota</taxon>
        <taxon>Pezizomycotina</taxon>
        <taxon>Dothideomycetes</taxon>
        <taxon>Dothideomycetidae</taxon>
        <taxon>Mycosphaerellales</taxon>
        <taxon>Teratosphaeriaceae</taxon>
        <taxon>Recurvomyces</taxon>
    </lineage>
</organism>
<proteinExistence type="predicted"/>
<dbReference type="Proteomes" id="UP001274830">
    <property type="component" value="Unassembled WGS sequence"/>
</dbReference>
<feature type="compositionally biased region" description="Polar residues" evidence="1">
    <location>
        <begin position="58"/>
        <end position="73"/>
    </location>
</feature>
<evidence type="ECO:0000313" key="3">
    <source>
        <dbReference type="Proteomes" id="UP001274830"/>
    </source>
</evidence>
<dbReference type="EMBL" id="JAUTXT010000017">
    <property type="protein sequence ID" value="KAK3674808.1"/>
    <property type="molecule type" value="Genomic_DNA"/>
</dbReference>
<sequence length="346" mass="39411">MSWLWGSGGSTADKQQPNDPYSKLDPSLKDFLSRETPFTPDTPPSTKPKASPDAASNEYRSQLGWTETSTTHTPQDEKSTVPPESLYPDGRYAHLWSTYRPRSEIEAAGKNDADRLRDVIEAYNDRRTAIGAAAIENCVMEQMAERECWETGTFWEKMNMCRGPNRQFLRCYTMQARFLKALGYLSLNSVGEEEERIQMHADSLYHEMIARERAAEEARKEGREVEIVGQVPLITAESTTAALGEKSAWARARQKAIAGKSEGMKLSDYTPERQEQIRKQLAGLNPQEKELEMQLIAAERRAQVEIAEAIQERFAEEAEGRKSRRERGRETVGDSIKRAWGWDRER</sequence>
<evidence type="ECO:0008006" key="4">
    <source>
        <dbReference type="Google" id="ProtNLM"/>
    </source>
</evidence>